<name>A0AAW0QEU0_9PEZI</name>
<keyword evidence="2" id="KW-1185">Reference proteome</keyword>
<evidence type="ECO:0000313" key="1">
    <source>
        <dbReference type="EMBL" id="KAK8101643.1"/>
    </source>
</evidence>
<accession>A0AAW0QEU0</accession>
<sequence length="146" mass="15887">MQTRKIDTSVSCPTGNFTFGEFVFLGVCSKRADISKHITKGNSEYPPRYHNEAAGFDSMFSNAILAADASSRVPATHFNCTMFRMGNINISNHNGIRDRNGWKICNLNGTSAYLATASSKSISQSLHYANTSATLRSSPRSPSVTP</sequence>
<organism evidence="1 2">
    <name type="scientific">Apiospora kogelbergensis</name>
    <dbReference type="NCBI Taxonomy" id="1337665"/>
    <lineage>
        <taxon>Eukaryota</taxon>
        <taxon>Fungi</taxon>
        <taxon>Dikarya</taxon>
        <taxon>Ascomycota</taxon>
        <taxon>Pezizomycotina</taxon>
        <taxon>Sordariomycetes</taxon>
        <taxon>Xylariomycetidae</taxon>
        <taxon>Amphisphaeriales</taxon>
        <taxon>Apiosporaceae</taxon>
        <taxon>Apiospora</taxon>
    </lineage>
</organism>
<comment type="caution">
    <text evidence="1">The sequence shown here is derived from an EMBL/GenBank/DDBJ whole genome shotgun (WGS) entry which is preliminary data.</text>
</comment>
<dbReference type="AlphaFoldDB" id="A0AAW0QEU0"/>
<protein>
    <submittedName>
        <fullName evidence="1">Uncharacterized protein</fullName>
    </submittedName>
</protein>
<evidence type="ECO:0000313" key="2">
    <source>
        <dbReference type="Proteomes" id="UP001392437"/>
    </source>
</evidence>
<reference evidence="1 2" key="1">
    <citation type="submission" date="2023-01" db="EMBL/GenBank/DDBJ databases">
        <title>Analysis of 21 Apiospora genomes using comparative genomics revels a genus with tremendous synthesis potential of carbohydrate active enzymes and secondary metabolites.</title>
        <authorList>
            <person name="Sorensen T."/>
        </authorList>
    </citation>
    <scope>NUCLEOTIDE SEQUENCE [LARGE SCALE GENOMIC DNA]</scope>
    <source>
        <strain evidence="1 2">CBS 117206</strain>
    </source>
</reference>
<gene>
    <name evidence="1" type="ORF">PG999_012017</name>
</gene>
<proteinExistence type="predicted"/>
<dbReference type="EMBL" id="JAQQWP010000009">
    <property type="protein sequence ID" value="KAK8101643.1"/>
    <property type="molecule type" value="Genomic_DNA"/>
</dbReference>
<dbReference type="Proteomes" id="UP001392437">
    <property type="component" value="Unassembled WGS sequence"/>
</dbReference>